<sequence>MEVLNLSLCELHNISDIVHWALAHCPNMQFLDLTAVALVDSSVIEICLKEKADKAPITTFALADCRDLEGEAERVSEIFGIMLAANSTARFQLSRRFRSEIQQCLPDGFKFCLK</sequence>
<dbReference type="EMBL" id="UYRT01095582">
    <property type="protein sequence ID" value="VDN40326.1"/>
    <property type="molecule type" value="Genomic_DNA"/>
</dbReference>
<proteinExistence type="predicted"/>
<dbReference type="Proteomes" id="UP000271098">
    <property type="component" value="Unassembled WGS sequence"/>
</dbReference>
<dbReference type="SUPFAM" id="SSF52047">
    <property type="entry name" value="RNI-like"/>
    <property type="match status" value="1"/>
</dbReference>
<gene>
    <name evidence="1" type="ORF">GPUH_LOCUS22635</name>
</gene>
<accession>A0A3P7RB49</accession>
<keyword evidence="2" id="KW-1185">Reference proteome</keyword>
<protein>
    <submittedName>
        <fullName evidence="1">Uncharacterized protein</fullName>
    </submittedName>
</protein>
<evidence type="ECO:0000313" key="1">
    <source>
        <dbReference type="EMBL" id="VDN40326.1"/>
    </source>
</evidence>
<evidence type="ECO:0000313" key="2">
    <source>
        <dbReference type="Proteomes" id="UP000271098"/>
    </source>
</evidence>
<reference evidence="1 2" key="1">
    <citation type="submission" date="2018-11" db="EMBL/GenBank/DDBJ databases">
        <authorList>
            <consortium name="Pathogen Informatics"/>
        </authorList>
    </citation>
    <scope>NUCLEOTIDE SEQUENCE [LARGE SCALE GENOMIC DNA]</scope>
</reference>
<organism evidence="1 2">
    <name type="scientific">Gongylonema pulchrum</name>
    <dbReference type="NCBI Taxonomy" id="637853"/>
    <lineage>
        <taxon>Eukaryota</taxon>
        <taxon>Metazoa</taxon>
        <taxon>Ecdysozoa</taxon>
        <taxon>Nematoda</taxon>
        <taxon>Chromadorea</taxon>
        <taxon>Rhabditida</taxon>
        <taxon>Spirurina</taxon>
        <taxon>Spiruromorpha</taxon>
        <taxon>Spiruroidea</taxon>
        <taxon>Gongylonematidae</taxon>
        <taxon>Gongylonema</taxon>
    </lineage>
</organism>
<dbReference type="AlphaFoldDB" id="A0A3P7RB49"/>
<name>A0A3P7RB49_9BILA</name>